<reference evidence="4" key="2">
    <citation type="submission" date="2021-10" db="EMBL/GenBank/DDBJ databases">
        <title>Phylogenomics reveals ancestral predisposition of the termite-cultivated fungus Termitomyces towards a domesticated lifestyle.</title>
        <authorList>
            <person name="Auxier B."/>
            <person name="Grum-Grzhimaylo A."/>
            <person name="Cardenas M.E."/>
            <person name="Lodge J.D."/>
            <person name="Laessoe T."/>
            <person name="Pedersen O."/>
            <person name="Smith M.E."/>
            <person name="Kuyper T.W."/>
            <person name="Franco-Molano E.A."/>
            <person name="Baroni T.J."/>
            <person name="Aanen D.K."/>
        </authorList>
    </citation>
    <scope>NUCLEOTIDE SEQUENCE</scope>
    <source>
        <strain evidence="4">AP01</strain>
        <tissue evidence="4">Mycelium</tissue>
    </source>
</reference>
<feature type="repeat" description="WD" evidence="3">
    <location>
        <begin position="51"/>
        <end position="74"/>
    </location>
</feature>
<dbReference type="PANTHER" id="PTHR19848:SF8">
    <property type="entry name" value="F-BOX AND WD REPEAT DOMAIN CONTAINING 7"/>
    <property type="match status" value="1"/>
</dbReference>
<evidence type="ECO:0000256" key="3">
    <source>
        <dbReference type="PROSITE-ProRule" id="PRU00221"/>
    </source>
</evidence>
<dbReference type="AlphaFoldDB" id="A0A9P7GIC4"/>
<comment type="caution">
    <text evidence="4">The sequence shown here is derived from an EMBL/GenBank/DDBJ whole genome shotgun (WGS) entry which is preliminary data.</text>
</comment>
<dbReference type="Proteomes" id="UP000775547">
    <property type="component" value="Unassembled WGS sequence"/>
</dbReference>
<organism evidence="4 5">
    <name type="scientific">Asterophora parasitica</name>
    <dbReference type="NCBI Taxonomy" id="117018"/>
    <lineage>
        <taxon>Eukaryota</taxon>
        <taxon>Fungi</taxon>
        <taxon>Dikarya</taxon>
        <taxon>Basidiomycota</taxon>
        <taxon>Agaricomycotina</taxon>
        <taxon>Agaricomycetes</taxon>
        <taxon>Agaricomycetidae</taxon>
        <taxon>Agaricales</taxon>
        <taxon>Tricholomatineae</taxon>
        <taxon>Lyophyllaceae</taxon>
        <taxon>Asterophora</taxon>
    </lineage>
</organism>
<dbReference type="OrthoDB" id="10264588at2759"/>
<sequence length="132" mass="14772">MDAQSGESKLELRDHQLDVDAVAFAPIAAYAAIRELSGISNTDHAKRPGLYLASVARDNTIKLWDTQSGQMLRNLAGHYNWVRALAFHPSGKYLLSASDDKTIRVNGTVYEDRRCPRSLRHCPRVGTTAYIW</sequence>
<gene>
    <name evidence="4" type="ORF">DXG03_007738</name>
</gene>
<keyword evidence="1 3" id="KW-0853">WD repeat</keyword>
<dbReference type="PROSITE" id="PS50082">
    <property type="entry name" value="WD_REPEATS_2"/>
    <property type="match status" value="2"/>
</dbReference>
<evidence type="ECO:0000313" key="4">
    <source>
        <dbReference type="EMBL" id="KAG5647815.1"/>
    </source>
</evidence>
<protein>
    <submittedName>
        <fullName evidence="4">Uncharacterized protein</fullName>
    </submittedName>
</protein>
<dbReference type="InterPro" id="IPR036322">
    <property type="entry name" value="WD40_repeat_dom_sf"/>
</dbReference>
<accession>A0A9P7GIC4</accession>
<dbReference type="EMBL" id="JABCKV010000006">
    <property type="protein sequence ID" value="KAG5647815.1"/>
    <property type="molecule type" value="Genomic_DNA"/>
</dbReference>
<evidence type="ECO:0000313" key="5">
    <source>
        <dbReference type="Proteomes" id="UP000775547"/>
    </source>
</evidence>
<dbReference type="Pfam" id="PF00400">
    <property type="entry name" value="WD40"/>
    <property type="match status" value="2"/>
</dbReference>
<name>A0A9P7GIC4_9AGAR</name>
<evidence type="ECO:0000256" key="2">
    <source>
        <dbReference type="ARBA" id="ARBA00022737"/>
    </source>
</evidence>
<keyword evidence="2" id="KW-0677">Repeat</keyword>
<dbReference type="PROSITE" id="PS50294">
    <property type="entry name" value="WD_REPEATS_REGION"/>
    <property type="match status" value="1"/>
</dbReference>
<proteinExistence type="predicted"/>
<dbReference type="InterPro" id="IPR001680">
    <property type="entry name" value="WD40_rpt"/>
</dbReference>
<reference evidence="4" key="1">
    <citation type="submission" date="2020-07" db="EMBL/GenBank/DDBJ databases">
        <authorList>
            <person name="Nieuwenhuis M."/>
            <person name="Van De Peppel L.J.J."/>
        </authorList>
    </citation>
    <scope>NUCLEOTIDE SEQUENCE</scope>
    <source>
        <strain evidence="4">AP01</strain>
        <tissue evidence="4">Mycelium</tissue>
    </source>
</reference>
<dbReference type="PANTHER" id="PTHR19848">
    <property type="entry name" value="WD40 REPEAT PROTEIN"/>
    <property type="match status" value="1"/>
</dbReference>
<dbReference type="SUPFAM" id="SSF50978">
    <property type="entry name" value="WD40 repeat-like"/>
    <property type="match status" value="1"/>
</dbReference>
<dbReference type="Gene3D" id="2.130.10.10">
    <property type="entry name" value="YVTN repeat-like/Quinoprotein amine dehydrogenase"/>
    <property type="match status" value="1"/>
</dbReference>
<dbReference type="SMART" id="SM00320">
    <property type="entry name" value="WD40"/>
    <property type="match status" value="2"/>
</dbReference>
<keyword evidence="5" id="KW-1185">Reference proteome</keyword>
<feature type="repeat" description="WD" evidence="3">
    <location>
        <begin position="75"/>
        <end position="105"/>
    </location>
</feature>
<dbReference type="InterPro" id="IPR015943">
    <property type="entry name" value="WD40/YVTN_repeat-like_dom_sf"/>
</dbReference>
<evidence type="ECO:0000256" key="1">
    <source>
        <dbReference type="ARBA" id="ARBA00022574"/>
    </source>
</evidence>